<evidence type="ECO:0000256" key="3">
    <source>
        <dbReference type="SAM" id="MobiDB-lite"/>
    </source>
</evidence>
<evidence type="ECO:0000256" key="2">
    <source>
        <dbReference type="ARBA" id="ARBA00024343"/>
    </source>
</evidence>
<name>A0AAW2IL08_9LAMI</name>
<reference evidence="4" key="1">
    <citation type="submission" date="2020-06" db="EMBL/GenBank/DDBJ databases">
        <authorList>
            <person name="Li T."/>
            <person name="Hu X."/>
            <person name="Zhang T."/>
            <person name="Song X."/>
            <person name="Zhang H."/>
            <person name="Dai N."/>
            <person name="Sheng W."/>
            <person name="Hou X."/>
            <person name="Wei L."/>
        </authorList>
    </citation>
    <scope>NUCLEOTIDE SEQUENCE</scope>
    <source>
        <strain evidence="4">G01</strain>
        <tissue evidence="4">Leaf</tissue>
    </source>
</reference>
<dbReference type="InterPro" id="IPR051758">
    <property type="entry name" value="ERF/AP2-like"/>
</dbReference>
<comment type="similarity">
    <text evidence="2">Belongs to the AP2/ERF transcription factor family. ERF subfamily.</text>
</comment>
<evidence type="ECO:0000256" key="1">
    <source>
        <dbReference type="ARBA" id="ARBA00023159"/>
    </source>
</evidence>
<dbReference type="GO" id="GO:0043565">
    <property type="term" value="F:sequence-specific DNA binding"/>
    <property type="evidence" value="ECO:0007669"/>
    <property type="project" value="TreeGrafter"/>
</dbReference>
<sequence length="177" mass="19165">KWVRLRSPPSCTGESGNATGGNGWRRFGCQEPHPSLAGHLRHGGGGGFGLRQGCVPAEGRLRSAELPHLRHNGSHVGGEFGEYQPLHASVDAKLQAICQTLAEGKSIDAKRCKNSRSKKAAAAADKHCKKLEPESDGSGELSPETEQMFREFGEEQPGWEMGSLQKYPSYEIDWAAL</sequence>
<dbReference type="EMBL" id="JACGWK010001799">
    <property type="protein sequence ID" value="KAL0282666.1"/>
    <property type="molecule type" value="Genomic_DNA"/>
</dbReference>
<feature type="region of interest" description="Disordered" evidence="3">
    <location>
        <begin position="1"/>
        <end position="25"/>
    </location>
</feature>
<gene>
    <name evidence="4" type="ORF">Sangu_2938000</name>
</gene>
<proteinExistence type="inferred from homology"/>
<evidence type="ECO:0000313" key="4">
    <source>
        <dbReference type="EMBL" id="KAL0282666.1"/>
    </source>
</evidence>
<accession>A0AAW2IL08</accession>
<dbReference type="AlphaFoldDB" id="A0AAW2IL08"/>
<dbReference type="PANTHER" id="PTHR31657:SF87">
    <property type="entry name" value="ETHYLENE-RESPONSIVE TRANSCRIPTION FACTOR RAP2-13"/>
    <property type="match status" value="1"/>
</dbReference>
<dbReference type="PANTHER" id="PTHR31657">
    <property type="entry name" value="ETHYLENE-RESPONSIVE TRANSCRIPTION FACTOR ERF061"/>
    <property type="match status" value="1"/>
</dbReference>
<feature type="non-terminal residue" evidence="4">
    <location>
        <position position="1"/>
    </location>
</feature>
<reference evidence="4" key="2">
    <citation type="journal article" date="2024" name="Plant">
        <title>Genomic evolution and insights into agronomic trait innovations of Sesamum species.</title>
        <authorList>
            <person name="Miao H."/>
            <person name="Wang L."/>
            <person name="Qu L."/>
            <person name="Liu H."/>
            <person name="Sun Y."/>
            <person name="Le M."/>
            <person name="Wang Q."/>
            <person name="Wei S."/>
            <person name="Zheng Y."/>
            <person name="Lin W."/>
            <person name="Duan Y."/>
            <person name="Cao H."/>
            <person name="Xiong S."/>
            <person name="Wang X."/>
            <person name="Wei L."/>
            <person name="Li C."/>
            <person name="Ma Q."/>
            <person name="Ju M."/>
            <person name="Zhao R."/>
            <person name="Li G."/>
            <person name="Mu C."/>
            <person name="Tian Q."/>
            <person name="Mei H."/>
            <person name="Zhang T."/>
            <person name="Gao T."/>
            <person name="Zhang H."/>
        </authorList>
    </citation>
    <scope>NUCLEOTIDE SEQUENCE</scope>
    <source>
        <strain evidence="4">G01</strain>
    </source>
</reference>
<feature type="region of interest" description="Disordered" evidence="3">
    <location>
        <begin position="123"/>
        <end position="161"/>
    </location>
</feature>
<feature type="compositionally biased region" description="Basic and acidic residues" evidence="3">
    <location>
        <begin position="124"/>
        <end position="133"/>
    </location>
</feature>
<protein>
    <submittedName>
        <fullName evidence="4">Ethylene-responsive transcription factor RAP2-4</fullName>
    </submittedName>
</protein>
<organism evidence="4">
    <name type="scientific">Sesamum angustifolium</name>
    <dbReference type="NCBI Taxonomy" id="2727405"/>
    <lineage>
        <taxon>Eukaryota</taxon>
        <taxon>Viridiplantae</taxon>
        <taxon>Streptophyta</taxon>
        <taxon>Embryophyta</taxon>
        <taxon>Tracheophyta</taxon>
        <taxon>Spermatophyta</taxon>
        <taxon>Magnoliopsida</taxon>
        <taxon>eudicotyledons</taxon>
        <taxon>Gunneridae</taxon>
        <taxon>Pentapetalae</taxon>
        <taxon>asterids</taxon>
        <taxon>lamiids</taxon>
        <taxon>Lamiales</taxon>
        <taxon>Pedaliaceae</taxon>
        <taxon>Sesamum</taxon>
    </lineage>
</organism>
<comment type="caution">
    <text evidence="4">The sequence shown here is derived from an EMBL/GenBank/DDBJ whole genome shotgun (WGS) entry which is preliminary data.</text>
</comment>
<keyword evidence="1" id="KW-0010">Activator</keyword>
<dbReference type="GO" id="GO:0005634">
    <property type="term" value="C:nucleus"/>
    <property type="evidence" value="ECO:0007669"/>
    <property type="project" value="TreeGrafter"/>
</dbReference>